<feature type="domain" description="RNA polymerase sigma-70 region 2" evidence="6">
    <location>
        <begin position="24"/>
        <end position="93"/>
    </location>
</feature>
<evidence type="ECO:0000259" key="6">
    <source>
        <dbReference type="Pfam" id="PF04542"/>
    </source>
</evidence>
<dbReference type="GO" id="GO:0003677">
    <property type="term" value="F:DNA binding"/>
    <property type="evidence" value="ECO:0007669"/>
    <property type="project" value="UniProtKB-KW"/>
</dbReference>
<keyword evidence="5" id="KW-0804">Transcription</keyword>
<dbReference type="NCBIfam" id="TIGR02937">
    <property type="entry name" value="sigma70-ECF"/>
    <property type="match status" value="1"/>
</dbReference>
<keyword evidence="3" id="KW-0731">Sigma factor</keyword>
<dbReference type="InterPro" id="IPR014284">
    <property type="entry name" value="RNA_pol_sigma-70_dom"/>
</dbReference>
<dbReference type="PANTHER" id="PTHR43133:SF8">
    <property type="entry name" value="RNA POLYMERASE SIGMA FACTOR HI_1459-RELATED"/>
    <property type="match status" value="1"/>
</dbReference>
<evidence type="ECO:0000256" key="4">
    <source>
        <dbReference type="ARBA" id="ARBA00023125"/>
    </source>
</evidence>
<dbReference type="PANTHER" id="PTHR43133">
    <property type="entry name" value="RNA POLYMERASE ECF-TYPE SIGMA FACTO"/>
    <property type="match status" value="1"/>
</dbReference>
<protein>
    <submittedName>
        <fullName evidence="7">RNA polymerase ECF-type sigma factor</fullName>
    </submittedName>
</protein>
<dbReference type="KEGG" id="chu:CHU_2053"/>
<dbReference type="SUPFAM" id="SSF88946">
    <property type="entry name" value="Sigma2 domain of RNA polymerase sigma factors"/>
    <property type="match status" value="1"/>
</dbReference>
<dbReference type="InterPro" id="IPR007627">
    <property type="entry name" value="RNA_pol_sigma70_r2"/>
</dbReference>
<comment type="similarity">
    <text evidence="1">Belongs to the sigma-70 factor family. ECF subfamily.</text>
</comment>
<evidence type="ECO:0000313" key="7">
    <source>
        <dbReference type="EMBL" id="ABG59316.1"/>
    </source>
</evidence>
<evidence type="ECO:0000256" key="3">
    <source>
        <dbReference type="ARBA" id="ARBA00023082"/>
    </source>
</evidence>
<dbReference type="EMBL" id="CP000383">
    <property type="protein sequence ID" value="ABG59316.1"/>
    <property type="molecule type" value="Genomic_DNA"/>
</dbReference>
<keyword evidence="8" id="KW-1185">Reference proteome</keyword>
<evidence type="ECO:0000256" key="2">
    <source>
        <dbReference type="ARBA" id="ARBA00023015"/>
    </source>
</evidence>
<sequence length="190" mass="22056">MKFSTPEIIYKIKTAQDKQVLNWLYDTVYPKVRRYVLGNNGSVDDSKDVFQEAVLVLYKQVIDNKYDLVKDTEGYVITISRNIWINTCRKTNRQLNIELAGNPVQAEDNALIKLIMTEKWDAFQRLFDMIGDRCKQLLLYSTYEKISMEEIAVKMNFTNANAAKTTNYRCKQKLIELVASNKDLANSLHP</sequence>
<dbReference type="GO" id="GO:0006352">
    <property type="term" value="P:DNA-templated transcription initiation"/>
    <property type="evidence" value="ECO:0007669"/>
    <property type="project" value="InterPro"/>
</dbReference>
<name>A0A6N4SSY0_CYTH3</name>
<reference evidence="7 8" key="1">
    <citation type="journal article" date="2007" name="Appl. Environ. Microbiol.">
        <title>Genome sequence of the cellulolytic gliding bacterium Cytophaga hutchinsonii.</title>
        <authorList>
            <person name="Xie G."/>
            <person name="Bruce D.C."/>
            <person name="Challacombe J.F."/>
            <person name="Chertkov O."/>
            <person name="Detter J.C."/>
            <person name="Gilna P."/>
            <person name="Han C.S."/>
            <person name="Lucas S."/>
            <person name="Misra M."/>
            <person name="Myers G.L."/>
            <person name="Richardson P."/>
            <person name="Tapia R."/>
            <person name="Thayer N."/>
            <person name="Thompson L.S."/>
            <person name="Brettin T.S."/>
            <person name="Henrissat B."/>
            <person name="Wilson D.B."/>
            <person name="McBride M.J."/>
        </authorList>
    </citation>
    <scope>NUCLEOTIDE SEQUENCE [LARGE SCALE GENOMIC DNA]</scope>
    <source>
        <strain evidence="8">ATCC 33406 / DSM 1761 / CIP 103989 / NBRC 15051 / NCIMB 9469 / D465</strain>
    </source>
</reference>
<organism evidence="7 8">
    <name type="scientific">Cytophaga hutchinsonii (strain ATCC 33406 / DSM 1761 / CIP 103989 / NBRC 15051 / NCIMB 9469 / D465)</name>
    <dbReference type="NCBI Taxonomy" id="269798"/>
    <lineage>
        <taxon>Bacteria</taxon>
        <taxon>Pseudomonadati</taxon>
        <taxon>Bacteroidota</taxon>
        <taxon>Cytophagia</taxon>
        <taxon>Cytophagales</taxon>
        <taxon>Cytophagaceae</taxon>
        <taxon>Cytophaga</taxon>
    </lineage>
</organism>
<keyword evidence="4" id="KW-0238">DNA-binding</keyword>
<dbReference type="Proteomes" id="UP000001822">
    <property type="component" value="Chromosome"/>
</dbReference>
<dbReference type="Pfam" id="PF04542">
    <property type="entry name" value="Sigma70_r2"/>
    <property type="match status" value="1"/>
</dbReference>
<dbReference type="SUPFAM" id="SSF88659">
    <property type="entry name" value="Sigma3 and sigma4 domains of RNA polymerase sigma factors"/>
    <property type="match status" value="1"/>
</dbReference>
<dbReference type="InterPro" id="IPR013324">
    <property type="entry name" value="RNA_pol_sigma_r3/r4-like"/>
</dbReference>
<dbReference type="InterPro" id="IPR039425">
    <property type="entry name" value="RNA_pol_sigma-70-like"/>
</dbReference>
<evidence type="ECO:0000256" key="5">
    <source>
        <dbReference type="ARBA" id="ARBA00023163"/>
    </source>
</evidence>
<accession>A0A6N4SSY0</accession>
<dbReference type="Gene3D" id="1.10.1740.10">
    <property type="match status" value="1"/>
</dbReference>
<dbReference type="InterPro" id="IPR013325">
    <property type="entry name" value="RNA_pol_sigma_r2"/>
</dbReference>
<evidence type="ECO:0000313" key="8">
    <source>
        <dbReference type="Proteomes" id="UP000001822"/>
    </source>
</evidence>
<dbReference type="RefSeq" id="WP_011585433.1">
    <property type="nucleotide sequence ID" value="NC_008255.1"/>
</dbReference>
<dbReference type="GO" id="GO:0016987">
    <property type="term" value="F:sigma factor activity"/>
    <property type="evidence" value="ECO:0007669"/>
    <property type="project" value="UniProtKB-KW"/>
</dbReference>
<gene>
    <name evidence="7" type="ordered locus">CHU_2053</name>
</gene>
<evidence type="ECO:0000256" key="1">
    <source>
        <dbReference type="ARBA" id="ARBA00010641"/>
    </source>
</evidence>
<proteinExistence type="inferred from homology"/>
<dbReference type="AlphaFoldDB" id="A0A6N4SSY0"/>
<keyword evidence="2" id="KW-0805">Transcription regulation</keyword>